<comment type="similarity">
    <text evidence="4">Belongs to the cyclic nucleotide phosphodiesterase class-III family.</text>
</comment>
<dbReference type="InterPro" id="IPR029052">
    <property type="entry name" value="Metallo-depent_PP-like"/>
</dbReference>
<evidence type="ECO:0000256" key="4">
    <source>
        <dbReference type="ARBA" id="ARBA00025742"/>
    </source>
</evidence>
<dbReference type="InterPro" id="IPR040869">
    <property type="entry name" value="CNP_C"/>
</dbReference>
<dbReference type="InterPro" id="IPR050884">
    <property type="entry name" value="CNP_phosphodiesterase-III"/>
</dbReference>
<dbReference type="RefSeq" id="WP_201330442.1">
    <property type="nucleotide sequence ID" value="NZ_BOCG01000409.1"/>
</dbReference>
<sequence length="408" mass="46289">MKKITGEQAAEFWLISDPHLIADDLHDQGPRFQEMRLTSAGKDIAYQDLALRAFVRKVVRQRPAALIITGDLTFNGAKRSAERLAEIFAPLKAAGVALLVIPGNHDIYDGWARSFEGSEDRRTEQISPAAWKKIFSGSYDLAISQDPASLSYSVCLNDRWRLLLLDSNLYGSQYSYMHPVTSGAIDDGEKRWLKQELDRALEAGQELLFFMHHNLYSHNSVVHDGFKLNNAGEIVQLLSRYPVRCAFSGHIHAQHVMSGWVPVPEVVSSCFAESDQGYGIVRLEARKLHYERRSFDINNYLTAEEKQLWPFDNFHAYLKDVFDQSNDLLIRQHILRRDAAGQEAAVRLLKSLHWDFFTGNSYKSPEEIAAIQSSSAYQDLISLMPDMKAYLASLCESTQSSLELKLSW</sequence>
<evidence type="ECO:0000313" key="8">
    <source>
        <dbReference type="Proteomes" id="UP000616547"/>
    </source>
</evidence>
<dbReference type="Pfam" id="PF17839">
    <property type="entry name" value="CNP_C_terminal"/>
    <property type="match status" value="1"/>
</dbReference>
<accession>A0ABQ3W611</accession>
<dbReference type="PANTHER" id="PTHR42988:SF2">
    <property type="entry name" value="CYCLIC NUCLEOTIDE PHOSPHODIESTERASE CBUA0032-RELATED"/>
    <property type="match status" value="1"/>
</dbReference>
<organism evidence="7 8">
    <name type="scientific">Lactobacillus nasalidis</name>
    <dbReference type="NCBI Taxonomy" id="2797258"/>
    <lineage>
        <taxon>Bacteria</taxon>
        <taxon>Bacillati</taxon>
        <taxon>Bacillota</taxon>
        <taxon>Bacilli</taxon>
        <taxon>Lactobacillales</taxon>
        <taxon>Lactobacillaceae</taxon>
        <taxon>Lactobacillus</taxon>
    </lineage>
</organism>
<comment type="caution">
    <text evidence="7">The sequence shown here is derived from an EMBL/GenBank/DDBJ whole genome shotgun (WGS) entry which is preliminary data.</text>
</comment>
<dbReference type="PANTHER" id="PTHR42988">
    <property type="entry name" value="PHOSPHOHYDROLASE"/>
    <property type="match status" value="1"/>
</dbReference>
<dbReference type="Pfam" id="PF00149">
    <property type="entry name" value="Metallophos"/>
    <property type="match status" value="1"/>
</dbReference>
<evidence type="ECO:0000259" key="5">
    <source>
        <dbReference type="Pfam" id="PF00149"/>
    </source>
</evidence>
<dbReference type="InterPro" id="IPR004843">
    <property type="entry name" value="Calcineurin-like_PHP"/>
</dbReference>
<keyword evidence="1" id="KW-0479">Metal-binding</keyword>
<dbReference type="SUPFAM" id="SSF56300">
    <property type="entry name" value="Metallo-dependent phosphatases"/>
    <property type="match status" value="1"/>
</dbReference>
<keyword evidence="2" id="KW-0378">Hydrolase</keyword>
<dbReference type="Gene3D" id="3.60.21.10">
    <property type="match status" value="1"/>
</dbReference>
<evidence type="ECO:0000256" key="3">
    <source>
        <dbReference type="ARBA" id="ARBA00023004"/>
    </source>
</evidence>
<evidence type="ECO:0000313" key="7">
    <source>
        <dbReference type="EMBL" id="GHW01144.1"/>
    </source>
</evidence>
<keyword evidence="3" id="KW-0408">Iron</keyword>
<protein>
    <submittedName>
        <fullName evidence="7">3',5'-cyclic-nucleotide phosphodiesterase</fullName>
    </submittedName>
</protein>
<gene>
    <name evidence="7" type="primary">cpdA</name>
    <name evidence="7" type="ORF">lacNasYZ03_08310</name>
</gene>
<reference evidence="8" key="1">
    <citation type="submission" date="2021-01" db="EMBL/GenBank/DDBJ databases">
        <title>Draft genome sequence of Nasalis larvatus strain YZ03.</title>
        <authorList>
            <person name="Suzuki-Hashido N."/>
            <person name="Tsuchida S."/>
            <person name="Hayakawa T."/>
        </authorList>
    </citation>
    <scope>NUCLEOTIDE SEQUENCE [LARGE SCALE GENOMIC DNA]</scope>
    <source>
        <strain evidence="8">YZ03</strain>
    </source>
</reference>
<dbReference type="EMBL" id="BOCI01000207">
    <property type="protein sequence ID" value="GHW01144.1"/>
    <property type="molecule type" value="Genomic_DNA"/>
</dbReference>
<name>A0ABQ3W611_9LACO</name>
<feature type="domain" description="Cyclic nucleotide phosphodiesterase C-terminal" evidence="6">
    <location>
        <begin position="296"/>
        <end position="396"/>
    </location>
</feature>
<dbReference type="Proteomes" id="UP000616547">
    <property type="component" value="Unassembled WGS sequence"/>
</dbReference>
<evidence type="ECO:0000256" key="2">
    <source>
        <dbReference type="ARBA" id="ARBA00022801"/>
    </source>
</evidence>
<evidence type="ECO:0000256" key="1">
    <source>
        <dbReference type="ARBA" id="ARBA00022723"/>
    </source>
</evidence>
<feature type="domain" description="Calcineurin-like phosphoesterase" evidence="5">
    <location>
        <begin position="12"/>
        <end position="253"/>
    </location>
</feature>
<proteinExistence type="inferred from homology"/>
<evidence type="ECO:0000259" key="6">
    <source>
        <dbReference type="Pfam" id="PF17839"/>
    </source>
</evidence>
<keyword evidence="8" id="KW-1185">Reference proteome</keyword>